<dbReference type="EMBL" id="CAJVPQ010000499">
    <property type="protein sequence ID" value="CAG8486942.1"/>
    <property type="molecule type" value="Genomic_DNA"/>
</dbReference>
<name>A0A9N8ZAH8_9GLOM</name>
<protein>
    <submittedName>
        <fullName evidence="1">5356_t:CDS:1</fullName>
    </submittedName>
</protein>
<evidence type="ECO:0000313" key="2">
    <source>
        <dbReference type="Proteomes" id="UP000789570"/>
    </source>
</evidence>
<dbReference type="SUPFAM" id="SSF53335">
    <property type="entry name" value="S-adenosyl-L-methionine-dependent methyltransferases"/>
    <property type="match status" value="1"/>
</dbReference>
<reference evidence="1" key="1">
    <citation type="submission" date="2021-06" db="EMBL/GenBank/DDBJ databases">
        <authorList>
            <person name="Kallberg Y."/>
            <person name="Tangrot J."/>
            <person name="Rosling A."/>
        </authorList>
    </citation>
    <scope>NUCLEOTIDE SEQUENCE</scope>
    <source>
        <strain evidence="1">UK204</strain>
    </source>
</reference>
<organism evidence="1 2">
    <name type="scientific">Funneliformis caledonium</name>
    <dbReference type="NCBI Taxonomy" id="1117310"/>
    <lineage>
        <taxon>Eukaryota</taxon>
        <taxon>Fungi</taxon>
        <taxon>Fungi incertae sedis</taxon>
        <taxon>Mucoromycota</taxon>
        <taxon>Glomeromycotina</taxon>
        <taxon>Glomeromycetes</taxon>
        <taxon>Glomerales</taxon>
        <taxon>Glomeraceae</taxon>
        <taxon>Funneliformis</taxon>
    </lineage>
</organism>
<proteinExistence type="predicted"/>
<evidence type="ECO:0000313" key="1">
    <source>
        <dbReference type="EMBL" id="CAG8486942.1"/>
    </source>
</evidence>
<keyword evidence="2" id="KW-1185">Reference proteome</keyword>
<dbReference type="OrthoDB" id="2014201at2759"/>
<sequence length="203" mass="24398">MGYKFTREWFTRHIPRWDETLHDLKNKKINVLEIGVFEGRSTIWILEELFKNPESKLISVDTFERIFADNDNETTFRENIRESKKANQIEIIKDKSFNVLVKMNYEKGMKFDFIYIDGSHVSCDVLSDAVLSWNLLREGGIMIFDDYEWDFFEEETNNPRIAIDSFLRCYQTQIEVIYKRYQVAIKKVMKKITKTIREDKTLY</sequence>
<dbReference type="AlphaFoldDB" id="A0A9N8ZAH8"/>
<dbReference type="InterPro" id="IPR029063">
    <property type="entry name" value="SAM-dependent_MTases_sf"/>
</dbReference>
<gene>
    <name evidence="1" type="ORF">FCALED_LOCUS3005</name>
</gene>
<accession>A0A9N8ZAH8</accession>
<dbReference type="Proteomes" id="UP000789570">
    <property type="component" value="Unassembled WGS sequence"/>
</dbReference>
<dbReference type="Pfam" id="PF13578">
    <property type="entry name" value="Methyltransf_24"/>
    <property type="match status" value="1"/>
</dbReference>
<dbReference type="CDD" id="cd02440">
    <property type="entry name" value="AdoMet_MTases"/>
    <property type="match status" value="1"/>
</dbReference>
<dbReference type="Gene3D" id="3.40.50.150">
    <property type="entry name" value="Vaccinia Virus protein VP39"/>
    <property type="match status" value="1"/>
</dbReference>
<comment type="caution">
    <text evidence="1">The sequence shown here is derived from an EMBL/GenBank/DDBJ whole genome shotgun (WGS) entry which is preliminary data.</text>
</comment>